<keyword evidence="6" id="KW-1185">Reference proteome</keyword>
<dbReference type="SMART" id="SM00500">
    <property type="entry name" value="SFM"/>
    <property type="match status" value="1"/>
</dbReference>
<organism evidence="5 6">
    <name type="scientific">Chloropicon roscoffensis</name>
    <dbReference type="NCBI Taxonomy" id="1461544"/>
    <lineage>
        <taxon>Eukaryota</taxon>
        <taxon>Viridiplantae</taxon>
        <taxon>Chlorophyta</taxon>
        <taxon>Chloropicophyceae</taxon>
        <taxon>Chloropicales</taxon>
        <taxon>Chloropicaceae</taxon>
        <taxon>Chloropicon</taxon>
    </lineage>
</organism>
<dbReference type="InterPro" id="IPR015943">
    <property type="entry name" value="WD40/YVTN_repeat-like_dom_sf"/>
</dbReference>
<dbReference type="Proteomes" id="UP001472866">
    <property type="component" value="Chromosome 06"/>
</dbReference>
<dbReference type="PROSITE" id="PS00678">
    <property type="entry name" value="WD_REPEATS_1"/>
    <property type="match status" value="1"/>
</dbReference>
<dbReference type="Gene3D" id="2.130.10.10">
    <property type="entry name" value="YVTN repeat-like/Quinoprotein amine dehydrogenase"/>
    <property type="match status" value="3"/>
</dbReference>
<evidence type="ECO:0000313" key="6">
    <source>
        <dbReference type="Proteomes" id="UP001472866"/>
    </source>
</evidence>
<evidence type="ECO:0000256" key="1">
    <source>
        <dbReference type="ARBA" id="ARBA00022574"/>
    </source>
</evidence>
<dbReference type="FunFam" id="2.130.10.10:FF:000411">
    <property type="entry name" value="U4/U6 small nuclear ribonucleoprotein Prp4"/>
    <property type="match status" value="1"/>
</dbReference>
<name>A0AAX4P9F7_9CHLO</name>
<dbReference type="SUPFAM" id="SSF158230">
    <property type="entry name" value="PRP4-like"/>
    <property type="match status" value="1"/>
</dbReference>
<accession>A0AAX4P9F7</accession>
<dbReference type="GO" id="GO:0017070">
    <property type="term" value="F:U6 snRNA binding"/>
    <property type="evidence" value="ECO:0007669"/>
    <property type="project" value="TreeGrafter"/>
</dbReference>
<dbReference type="GO" id="GO:0000398">
    <property type="term" value="P:mRNA splicing, via spliceosome"/>
    <property type="evidence" value="ECO:0007669"/>
    <property type="project" value="TreeGrafter"/>
</dbReference>
<evidence type="ECO:0000256" key="2">
    <source>
        <dbReference type="ARBA" id="ARBA00022737"/>
    </source>
</evidence>
<dbReference type="InterPro" id="IPR001680">
    <property type="entry name" value="WD40_rpt"/>
</dbReference>
<dbReference type="InterPro" id="IPR014906">
    <property type="entry name" value="PRP4-like"/>
</dbReference>
<evidence type="ECO:0000256" key="3">
    <source>
        <dbReference type="PROSITE-ProRule" id="PRU00221"/>
    </source>
</evidence>
<evidence type="ECO:0000259" key="4">
    <source>
        <dbReference type="SMART" id="SM00500"/>
    </source>
</evidence>
<dbReference type="GO" id="GO:0030621">
    <property type="term" value="F:U4 snRNA binding"/>
    <property type="evidence" value="ECO:0007669"/>
    <property type="project" value="TreeGrafter"/>
</dbReference>
<keyword evidence="2" id="KW-0677">Repeat</keyword>
<feature type="repeat" description="WD" evidence="3">
    <location>
        <begin position="386"/>
        <end position="419"/>
    </location>
</feature>
<dbReference type="InterPro" id="IPR020472">
    <property type="entry name" value="WD40_PAC1"/>
</dbReference>
<dbReference type="EMBL" id="CP151506">
    <property type="protein sequence ID" value="WZN62548.1"/>
    <property type="molecule type" value="Genomic_DNA"/>
</dbReference>
<dbReference type="Gene3D" id="4.10.280.110">
    <property type="entry name" value="Pre-mRNA processing factor 4 domain"/>
    <property type="match status" value="1"/>
</dbReference>
<dbReference type="PANTHER" id="PTHR19846">
    <property type="entry name" value="WD40 REPEAT PROTEIN"/>
    <property type="match status" value="1"/>
</dbReference>
<sequence>MEMSGPSSMAGSSDRQQQLIREFELKRRSRSIIVPTNDQQVRSLLRGLGEPITLFGERELERRERLRGLLTELDAQGKGIETTVEGQAVHADEVEELPVAELFYTEGTAALLEHRRKVATASLKRASDRLRVANAEEGREAARRSRAELAACAREVAEDCSEFGDDRPISDCCVSTCGELLVTGSWSGKFKVWRSDGLKKLASVEAHGDNRITGVAIHPSASASSDGGSLSVCTASSDSTARLWSASGKLLRTLEGHTGRLGRVAFDPLGFAVATASFDNTWRLWDCETGTNLLEQEGHSREVYSVGFQCDGSLAVSCGLDAIGRVWDLRTGKCVRTLRGHVDAVLSAEFSPNGHHVATGSDDHTCKIWDLRMGPNKMNQDHLYTIAAHRSLVSSVRFSPSHGSLLMTSSYDRSVKLWDGATFALAATLEGHENKVMGCSFVPGDIRCLVSVGYDRTVKTWRLRGEADKGGDGEAMQVDG</sequence>
<keyword evidence="1 3" id="KW-0853">WD repeat</keyword>
<dbReference type="SMART" id="SM00320">
    <property type="entry name" value="WD40"/>
    <property type="match status" value="7"/>
</dbReference>
<dbReference type="CDD" id="cd00200">
    <property type="entry name" value="WD40"/>
    <property type="match status" value="1"/>
</dbReference>
<dbReference type="InterPro" id="IPR036285">
    <property type="entry name" value="PRP4-like_sf"/>
</dbReference>
<dbReference type="PROSITE" id="PS50082">
    <property type="entry name" value="WD_REPEATS_2"/>
    <property type="match status" value="5"/>
</dbReference>
<dbReference type="AlphaFoldDB" id="A0AAX4P9F7"/>
<gene>
    <name evidence="5" type="ORF">HKI87_06g40850</name>
</gene>
<dbReference type="PANTHER" id="PTHR19846:SF0">
    <property type="entry name" value="PRE-MRNA PROCESSING FACTOR 4"/>
    <property type="match status" value="1"/>
</dbReference>
<dbReference type="Pfam" id="PF00400">
    <property type="entry name" value="WD40"/>
    <property type="match status" value="7"/>
</dbReference>
<dbReference type="SUPFAM" id="SSF50978">
    <property type="entry name" value="WD40 repeat-like"/>
    <property type="match status" value="1"/>
</dbReference>
<dbReference type="InterPro" id="IPR036322">
    <property type="entry name" value="WD40_repeat_dom_sf"/>
</dbReference>
<dbReference type="InterPro" id="IPR019775">
    <property type="entry name" value="WD40_repeat_CS"/>
</dbReference>
<evidence type="ECO:0000313" key="5">
    <source>
        <dbReference type="EMBL" id="WZN62548.1"/>
    </source>
</evidence>
<dbReference type="PRINTS" id="PR00320">
    <property type="entry name" value="GPROTEINBRPT"/>
</dbReference>
<feature type="repeat" description="WD" evidence="3">
    <location>
        <begin position="296"/>
        <end position="337"/>
    </location>
</feature>
<reference evidence="5 6" key="1">
    <citation type="submission" date="2024-03" db="EMBL/GenBank/DDBJ databases">
        <title>Complete genome sequence of the green alga Chloropicon roscoffensis RCC1871.</title>
        <authorList>
            <person name="Lemieux C."/>
            <person name="Pombert J.-F."/>
            <person name="Otis C."/>
            <person name="Turmel M."/>
        </authorList>
    </citation>
    <scope>NUCLEOTIDE SEQUENCE [LARGE SCALE GENOMIC DNA]</scope>
    <source>
        <strain evidence="5 6">RCC1871</strain>
    </source>
</reference>
<keyword evidence="5" id="KW-0687">Ribonucleoprotein</keyword>
<feature type="repeat" description="WD" evidence="3">
    <location>
        <begin position="254"/>
        <end position="295"/>
    </location>
</feature>
<dbReference type="GO" id="GO:0046540">
    <property type="term" value="C:U4/U6 x U5 tri-snRNP complex"/>
    <property type="evidence" value="ECO:0007669"/>
    <property type="project" value="TreeGrafter"/>
</dbReference>
<dbReference type="PROSITE" id="PS50294">
    <property type="entry name" value="WD_REPEATS_REGION"/>
    <property type="match status" value="4"/>
</dbReference>
<feature type="domain" description="Pre-mRNA processing factor 4 (PRP4)-like" evidence="4">
    <location>
        <begin position="36"/>
        <end position="87"/>
    </location>
</feature>
<proteinExistence type="predicted"/>
<feature type="repeat" description="WD" evidence="3">
    <location>
        <begin position="338"/>
        <end position="379"/>
    </location>
</feature>
<dbReference type="Pfam" id="PF08799">
    <property type="entry name" value="PRP4"/>
    <property type="match status" value="1"/>
</dbReference>
<feature type="repeat" description="WD" evidence="3">
    <location>
        <begin position="429"/>
        <end position="464"/>
    </location>
</feature>
<protein>
    <submittedName>
        <fullName evidence="5">U4/U6 small nuclear ribonucleoprotein PRP4-like protein</fullName>
    </submittedName>
</protein>